<dbReference type="PANTHER" id="PTHR31286:SF99">
    <property type="entry name" value="DUF4283 DOMAIN-CONTAINING PROTEIN"/>
    <property type="match status" value="1"/>
</dbReference>
<dbReference type="PANTHER" id="PTHR31286">
    <property type="entry name" value="GLYCINE-RICH CELL WALL STRUCTURAL PROTEIN 1.8-LIKE"/>
    <property type="match status" value="1"/>
</dbReference>
<dbReference type="InterPro" id="IPR040256">
    <property type="entry name" value="At4g02000-like"/>
</dbReference>
<dbReference type="KEGG" id="nta:107830811"/>
<reference evidence="3" key="2">
    <citation type="submission" date="2025-08" db="UniProtKB">
        <authorList>
            <consortium name="RefSeq"/>
        </authorList>
    </citation>
    <scope>IDENTIFICATION</scope>
    <source>
        <tissue evidence="3">Leaf</tissue>
    </source>
</reference>
<evidence type="ECO:0000259" key="1">
    <source>
        <dbReference type="Pfam" id="PF14111"/>
    </source>
</evidence>
<dbReference type="AlphaFoldDB" id="A0A1S4DKZ8"/>
<sequence>MATDINHHIPPKPPDKDIPTQKEEVKSFKEKLIEGIQHSQTITETPIIMDTTTKVQGPFAMQNCQMLIDENTIQLSEEDQARIYQPWKYSLIIKLIGKKIQHHILKKKIQEAWKIIDNFPLIDLGADYYIVKFNCEEHMIKVLNSGPWFIFGHFLSIQRWKPNFVATEVKSSLTAIWIRLSQLPTEFYDGIILAKIGNGISKLLKVDACTSSTLRGRYTRLCIELPLEVPVIPFINIGHHRQTIQYEGGKYPMQAM</sequence>
<dbReference type="OMA" id="FINIGHH"/>
<name>A0A1S4DKZ8_TOBAC</name>
<evidence type="ECO:0000313" key="3">
    <source>
        <dbReference type="RefSeq" id="XP_016513949.1"/>
    </source>
</evidence>
<dbReference type="PaxDb" id="4097-A0A1S4DKZ8"/>
<accession>A0A1S4DKZ8</accession>
<dbReference type="InterPro" id="IPR025558">
    <property type="entry name" value="DUF4283"/>
</dbReference>
<dbReference type="OrthoDB" id="1750606at2759"/>
<feature type="domain" description="DUF4283" evidence="1">
    <location>
        <begin position="86"/>
        <end position="168"/>
    </location>
</feature>
<organism evidence="2 3">
    <name type="scientific">Nicotiana tabacum</name>
    <name type="common">Common tobacco</name>
    <dbReference type="NCBI Taxonomy" id="4097"/>
    <lineage>
        <taxon>Eukaryota</taxon>
        <taxon>Viridiplantae</taxon>
        <taxon>Streptophyta</taxon>
        <taxon>Embryophyta</taxon>
        <taxon>Tracheophyta</taxon>
        <taxon>Spermatophyta</taxon>
        <taxon>Magnoliopsida</taxon>
        <taxon>eudicotyledons</taxon>
        <taxon>Gunneridae</taxon>
        <taxon>Pentapetalae</taxon>
        <taxon>asterids</taxon>
        <taxon>lamiids</taxon>
        <taxon>Solanales</taxon>
        <taxon>Solanaceae</taxon>
        <taxon>Nicotianoideae</taxon>
        <taxon>Nicotianeae</taxon>
        <taxon>Nicotiana</taxon>
    </lineage>
</organism>
<dbReference type="GeneID" id="107830811"/>
<dbReference type="Proteomes" id="UP000790787">
    <property type="component" value="Chromosome 22"/>
</dbReference>
<dbReference type="Pfam" id="PF14111">
    <property type="entry name" value="DUF4283"/>
    <property type="match status" value="1"/>
</dbReference>
<keyword evidence="2" id="KW-1185">Reference proteome</keyword>
<gene>
    <name evidence="3" type="primary">LOC107830811</name>
</gene>
<evidence type="ECO:0000313" key="2">
    <source>
        <dbReference type="Proteomes" id="UP000790787"/>
    </source>
</evidence>
<protein>
    <submittedName>
        <fullName evidence="3">Uncharacterized protein LOC107830811</fullName>
    </submittedName>
</protein>
<proteinExistence type="predicted"/>
<reference evidence="2" key="1">
    <citation type="journal article" date="2014" name="Nat. Commun.">
        <title>The tobacco genome sequence and its comparison with those of tomato and potato.</title>
        <authorList>
            <person name="Sierro N."/>
            <person name="Battey J.N."/>
            <person name="Ouadi S."/>
            <person name="Bakaher N."/>
            <person name="Bovet L."/>
            <person name="Willig A."/>
            <person name="Goepfert S."/>
            <person name="Peitsch M.C."/>
            <person name="Ivanov N.V."/>
        </authorList>
    </citation>
    <scope>NUCLEOTIDE SEQUENCE [LARGE SCALE GENOMIC DNA]</scope>
</reference>
<dbReference type="RefSeq" id="XP_016513949.1">
    <property type="nucleotide sequence ID" value="XM_016658463.1"/>
</dbReference>